<keyword evidence="4" id="KW-0067">ATP-binding</keyword>
<keyword evidence="1" id="KW-0723">Serine/threonine-protein kinase</keyword>
<dbReference type="InterPro" id="IPR036890">
    <property type="entry name" value="HATPase_C_sf"/>
</dbReference>
<dbReference type="PROSITE" id="PS50109">
    <property type="entry name" value="HIS_KIN"/>
    <property type="match status" value="1"/>
</dbReference>
<dbReference type="SMART" id="SM00387">
    <property type="entry name" value="HATPase_c"/>
    <property type="match status" value="1"/>
</dbReference>
<evidence type="ECO:0000256" key="2">
    <source>
        <dbReference type="ARBA" id="ARBA00022777"/>
    </source>
</evidence>
<evidence type="ECO:0000313" key="5">
    <source>
        <dbReference type="Proteomes" id="UP001432312"/>
    </source>
</evidence>
<dbReference type="RefSeq" id="WP_266505540.1">
    <property type="nucleotide sequence ID" value="NZ_CP108036.1"/>
</dbReference>
<evidence type="ECO:0000313" key="4">
    <source>
        <dbReference type="EMBL" id="WUN83226.1"/>
    </source>
</evidence>
<gene>
    <name evidence="4" type="ORF">OHA91_34755</name>
</gene>
<dbReference type="CDD" id="cd16936">
    <property type="entry name" value="HATPase_RsbW-like"/>
    <property type="match status" value="1"/>
</dbReference>
<dbReference type="Gene3D" id="3.30.565.10">
    <property type="entry name" value="Histidine kinase-like ATPase, C-terminal domain"/>
    <property type="match status" value="1"/>
</dbReference>
<dbReference type="GO" id="GO:0005524">
    <property type="term" value="F:ATP binding"/>
    <property type="evidence" value="ECO:0007669"/>
    <property type="project" value="UniProtKB-KW"/>
</dbReference>
<protein>
    <submittedName>
        <fullName evidence="4">ATP-binding protein</fullName>
    </submittedName>
</protein>
<dbReference type="PANTHER" id="PTHR35526">
    <property type="entry name" value="ANTI-SIGMA-F FACTOR RSBW-RELATED"/>
    <property type="match status" value="1"/>
</dbReference>
<dbReference type="Proteomes" id="UP001432312">
    <property type="component" value="Chromosome"/>
</dbReference>
<dbReference type="PANTHER" id="PTHR35526:SF3">
    <property type="entry name" value="ANTI-SIGMA-F FACTOR RSBW"/>
    <property type="match status" value="1"/>
</dbReference>
<dbReference type="InterPro" id="IPR003594">
    <property type="entry name" value="HATPase_dom"/>
</dbReference>
<evidence type="ECO:0000256" key="1">
    <source>
        <dbReference type="ARBA" id="ARBA00022527"/>
    </source>
</evidence>
<reference evidence="4" key="1">
    <citation type="submission" date="2022-10" db="EMBL/GenBank/DDBJ databases">
        <title>The complete genomes of actinobacterial strains from the NBC collection.</title>
        <authorList>
            <person name="Joergensen T.S."/>
            <person name="Alvarez Arevalo M."/>
            <person name="Sterndorff E.B."/>
            <person name="Faurdal D."/>
            <person name="Vuksanovic O."/>
            <person name="Mourched A.-S."/>
            <person name="Charusanti P."/>
            <person name="Shaw S."/>
            <person name="Blin K."/>
            <person name="Weber T."/>
        </authorList>
    </citation>
    <scope>NUCLEOTIDE SEQUENCE</scope>
    <source>
        <strain evidence="4">NBC_00303</strain>
    </source>
</reference>
<keyword evidence="4" id="KW-0547">Nucleotide-binding</keyword>
<organism evidence="4 5">
    <name type="scientific">Streptomyces erythrochromogenes</name>
    <dbReference type="NCBI Taxonomy" id="285574"/>
    <lineage>
        <taxon>Bacteria</taxon>
        <taxon>Bacillati</taxon>
        <taxon>Actinomycetota</taxon>
        <taxon>Actinomycetes</taxon>
        <taxon>Kitasatosporales</taxon>
        <taxon>Streptomycetaceae</taxon>
        <taxon>Streptomyces</taxon>
    </lineage>
</organism>
<keyword evidence="2" id="KW-0418">Kinase</keyword>
<dbReference type="GeneID" id="95501322"/>
<evidence type="ECO:0000259" key="3">
    <source>
        <dbReference type="PROSITE" id="PS50109"/>
    </source>
</evidence>
<dbReference type="InterPro" id="IPR050267">
    <property type="entry name" value="Anti-sigma-factor_SerPK"/>
</dbReference>
<keyword evidence="5" id="KW-1185">Reference proteome</keyword>
<dbReference type="InterPro" id="IPR005467">
    <property type="entry name" value="His_kinase_dom"/>
</dbReference>
<sequence length="152" mass="15905">MLTTTGTSVIPAIPVIPAIRRFVHWVADPDVTSVPQVRARVRATLEAWAVPLDAADVLLLAVSELVGNVVRHAGAGRMRVGVAAGAGWLRLDVADQGAGLPRLPAPRAEVDPESESGRGLLIVQLMAAEMGGELSVVAHEFGKSVRVRIPAA</sequence>
<name>A0ABZ1QKW7_9ACTN</name>
<accession>A0ABZ1QKW7</accession>
<dbReference type="EMBL" id="CP108036">
    <property type="protein sequence ID" value="WUN83226.1"/>
    <property type="molecule type" value="Genomic_DNA"/>
</dbReference>
<dbReference type="Pfam" id="PF13581">
    <property type="entry name" value="HATPase_c_2"/>
    <property type="match status" value="1"/>
</dbReference>
<feature type="domain" description="Histidine kinase" evidence="3">
    <location>
        <begin position="58"/>
        <end position="152"/>
    </location>
</feature>
<proteinExistence type="predicted"/>
<keyword evidence="2" id="KW-0808">Transferase</keyword>
<dbReference type="SUPFAM" id="SSF55874">
    <property type="entry name" value="ATPase domain of HSP90 chaperone/DNA topoisomerase II/histidine kinase"/>
    <property type="match status" value="1"/>
</dbReference>